<dbReference type="SUPFAM" id="SSF52047">
    <property type="entry name" value="RNI-like"/>
    <property type="match status" value="1"/>
</dbReference>
<proteinExistence type="predicted"/>
<comment type="caution">
    <text evidence="2">The sequence shown here is derived from an EMBL/GenBank/DDBJ whole genome shotgun (WGS) entry which is preliminary data.</text>
</comment>
<evidence type="ECO:0008006" key="4">
    <source>
        <dbReference type="Google" id="ProtNLM"/>
    </source>
</evidence>
<accession>A0AAW0AD12</accession>
<organism evidence="2 3">
    <name type="scientific">Favolaschia claudopus</name>
    <dbReference type="NCBI Taxonomy" id="2862362"/>
    <lineage>
        <taxon>Eukaryota</taxon>
        <taxon>Fungi</taxon>
        <taxon>Dikarya</taxon>
        <taxon>Basidiomycota</taxon>
        <taxon>Agaricomycotina</taxon>
        <taxon>Agaricomycetes</taxon>
        <taxon>Agaricomycetidae</taxon>
        <taxon>Agaricales</taxon>
        <taxon>Marasmiineae</taxon>
        <taxon>Mycenaceae</taxon>
        <taxon>Favolaschia</taxon>
    </lineage>
</organism>
<sequence length="513" mass="57365">MSLAFPAEMWLHIFSFVSDARSLRAIILSSRQFHDLALPQLLRSVCWNSVDKAEAHLDFFETQINRRTIPTKLALTLPSDNFARIESITAIVERITWFTSLKSLSFANVHLSASLYAVLAQIATLKDLSLDSCHLAVFPALFQQNPSPPVNLNISITHLTVGGLIPLDEIQTRTLYRQLLALLQNLVSLTLKDHFPVHLKFRPTLTSLSICAPFDAHAVSLLNVHYLPSIAAKLLHLRVDVLDAPPDPSMPAEPVEIVEISAPVLQSFMGSLYIANCLLRTSHNLSSITITTFVKRTQDALALVEAASAAPIEDIELRVEEWDDEVLLAITHRLPLCRQIKLFFRYSQPSDDFLFNLGIQHLPSLPNLHTLHVHAATPIPPPPAQTFGLRRRPAATQTQTQPEEMAPPRIPAVDPAEEKCEEYLAVWKQYNPALRGVGFVEGREWRREGKGGRWFAWGERGGEDVDEGDGDDTDGEEEEEEWDGAEDEDEDGSWSGELEVDGEVDVEMDSEEE</sequence>
<protein>
    <recommendedName>
        <fullName evidence="4">F-box domain-containing protein</fullName>
    </recommendedName>
</protein>
<dbReference type="AlphaFoldDB" id="A0AAW0AD12"/>
<dbReference type="Proteomes" id="UP001362999">
    <property type="component" value="Unassembled WGS sequence"/>
</dbReference>
<gene>
    <name evidence="2" type="ORF">R3P38DRAFT_3214463</name>
</gene>
<dbReference type="InterPro" id="IPR032675">
    <property type="entry name" value="LRR_dom_sf"/>
</dbReference>
<keyword evidence="3" id="KW-1185">Reference proteome</keyword>
<feature type="compositionally biased region" description="Acidic residues" evidence="1">
    <location>
        <begin position="464"/>
        <end position="513"/>
    </location>
</feature>
<dbReference type="EMBL" id="JAWWNJ010000076">
    <property type="protein sequence ID" value="KAK7006410.1"/>
    <property type="molecule type" value="Genomic_DNA"/>
</dbReference>
<feature type="region of interest" description="Disordered" evidence="1">
    <location>
        <begin position="381"/>
        <end position="410"/>
    </location>
</feature>
<name>A0AAW0AD12_9AGAR</name>
<dbReference type="Gene3D" id="3.80.10.10">
    <property type="entry name" value="Ribonuclease Inhibitor"/>
    <property type="match status" value="1"/>
</dbReference>
<feature type="region of interest" description="Disordered" evidence="1">
    <location>
        <begin position="456"/>
        <end position="513"/>
    </location>
</feature>
<evidence type="ECO:0000256" key="1">
    <source>
        <dbReference type="SAM" id="MobiDB-lite"/>
    </source>
</evidence>
<reference evidence="2 3" key="1">
    <citation type="journal article" date="2024" name="J Genomics">
        <title>Draft genome sequencing and assembly of Favolaschia claudopus CIRM-BRFM 2984 isolated from oak limbs.</title>
        <authorList>
            <person name="Navarro D."/>
            <person name="Drula E."/>
            <person name="Chaduli D."/>
            <person name="Cazenave R."/>
            <person name="Ahrendt S."/>
            <person name="Wang J."/>
            <person name="Lipzen A."/>
            <person name="Daum C."/>
            <person name="Barry K."/>
            <person name="Grigoriev I.V."/>
            <person name="Favel A."/>
            <person name="Rosso M.N."/>
            <person name="Martin F."/>
        </authorList>
    </citation>
    <scope>NUCLEOTIDE SEQUENCE [LARGE SCALE GENOMIC DNA]</scope>
    <source>
        <strain evidence="2 3">CIRM-BRFM 2984</strain>
    </source>
</reference>
<evidence type="ECO:0000313" key="3">
    <source>
        <dbReference type="Proteomes" id="UP001362999"/>
    </source>
</evidence>
<evidence type="ECO:0000313" key="2">
    <source>
        <dbReference type="EMBL" id="KAK7006410.1"/>
    </source>
</evidence>